<protein>
    <submittedName>
        <fullName evidence="3">PH domain-containing protein</fullName>
    </submittedName>
</protein>
<dbReference type="InterPro" id="IPR019692">
    <property type="entry name" value="CFP-6_PH"/>
</dbReference>
<feature type="transmembrane region" description="Helical" evidence="1">
    <location>
        <begin position="77"/>
        <end position="99"/>
    </location>
</feature>
<gene>
    <name evidence="3" type="ORF">ACFO0B_04455</name>
</gene>
<feature type="domain" description="Low molecular weight protein antigen 6 PH" evidence="2">
    <location>
        <begin position="122"/>
        <end position="192"/>
    </location>
</feature>
<keyword evidence="1" id="KW-0812">Transmembrane</keyword>
<name>A0ABV8DNM6_9NOCA</name>
<evidence type="ECO:0000313" key="4">
    <source>
        <dbReference type="Proteomes" id="UP001595696"/>
    </source>
</evidence>
<feature type="transmembrane region" description="Helical" evidence="1">
    <location>
        <begin position="105"/>
        <end position="120"/>
    </location>
</feature>
<keyword evidence="1" id="KW-1133">Transmembrane helix</keyword>
<keyword evidence="4" id="KW-1185">Reference proteome</keyword>
<dbReference type="Proteomes" id="UP001595696">
    <property type="component" value="Unassembled WGS sequence"/>
</dbReference>
<dbReference type="Pfam" id="PF10756">
    <property type="entry name" value="bPH_6"/>
    <property type="match status" value="1"/>
</dbReference>
<comment type="caution">
    <text evidence="3">The sequence shown here is derived from an EMBL/GenBank/DDBJ whole genome shotgun (WGS) entry which is preliminary data.</text>
</comment>
<dbReference type="EMBL" id="JBHSAX010000004">
    <property type="protein sequence ID" value="MFC3961234.1"/>
    <property type="molecule type" value="Genomic_DNA"/>
</dbReference>
<evidence type="ECO:0000313" key="3">
    <source>
        <dbReference type="EMBL" id="MFC3961234.1"/>
    </source>
</evidence>
<reference evidence="4" key="1">
    <citation type="journal article" date="2019" name="Int. J. Syst. Evol. Microbiol.">
        <title>The Global Catalogue of Microorganisms (GCM) 10K type strain sequencing project: providing services to taxonomists for standard genome sequencing and annotation.</title>
        <authorList>
            <consortium name="The Broad Institute Genomics Platform"/>
            <consortium name="The Broad Institute Genome Sequencing Center for Infectious Disease"/>
            <person name="Wu L."/>
            <person name="Ma J."/>
        </authorList>
    </citation>
    <scope>NUCLEOTIDE SEQUENCE [LARGE SCALE GENOMIC DNA]</scope>
    <source>
        <strain evidence="4">CGMCC 4.7330</strain>
    </source>
</reference>
<proteinExistence type="predicted"/>
<dbReference type="RefSeq" id="WP_378610990.1">
    <property type="nucleotide sequence ID" value="NZ_JBHSAX010000004.1"/>
</dbReference>
<sequence length="227" mass="24820">MPPPASSHIAAAGSATGGRWRRIAAVAVPLLYLVFLAVAFALDWPHWLRWGVIPLVGVLSWLLWPRSPHGVEPGVRVIRVPQLAYIGVLVLTFCVFFAFVGWPAGLWWLLLLPVVVLAWVERTRTTVTPDGLELRTIFSSRSVEWSRVAGVRLPKRGFVRARLTDESEVKLPAVGYDRLRELIAASDGRIPDVFAQAEEAIREQSAAERAAAAAAADDSAEPSAKGE</sequence>
<accession>A0ABV8DNM6</accession>
<feature type="transmembrane region" description="Helical" evidence="1">
    <location>
        <begin position="23"/>
        <end position="41"/>
    </location>
</feature>
<evidence type="ECO:0000256" key="1">
    <source>
        <dbReference type="SAM" id="Phobius"/>
    </source>
</evidence>
<keyword evidence="1" id="KW-0472">Membrane</keyword>
<feature type="transmembrane region" description="Helical" evidence="1">
    <location>
        <begin position="47"/>
        <end position="65"/>
    </location>
</feature>
<evidence type="ECO:0000259" key="2">
    <source>
        <dbReference type="Pfam" id="PF10756"/>
    </source>
</evidence>
<organism evidence="3 4">
    <name type="scientific">Nocardia jiangsuensis</name>
    <dbReference type="NCBI Taxonomy" id="1691563"/>
    <lineage>
        <taxon>Bacteria</taxon>
        <taxon>Bacillati</taxon>
        <taxon>Actinomycetota</taxon>
        <taxon>Actinomycetes</taxon>
        <taxon>Mycobacteriales</taxon>
        <taxon>Nocardiaceae</taxon>
        <taxon>Nocardia</taxon>
    </lineage>
</organism>